<organism evidence="1 2">
    <name type="scientific">Fructobacillus tropaeoli</name>
    <dbReference type="NCBI Taxonomy" id="709323"/>
    <lineage>
        <taxon>Bacteria</taxon>
        <taxon>Bacillati</taxon>
        <taxon>Bacillota</taxon>
        <taxon>Bacilli</taxon>
        <taxon>Lactobacillales</taxon>
        <taxon>Lactobacillaceae</taxon>
        <taxon>Fructobacillus</taxon>
    </lineage>
</organism>
<accession>A0ABN9YKI5</accession>
<gene>
    <name evidence="1" type="ORF">R53137_KAKDMLNK_00215</name>
</gene>
<sequence>MFDFVKAMYPKYWTKEDVQMAVTTKWVTQEQADSIVSGENGD</sequence>
<protein>
    <recommendedName>
        <fullName evidence="3">XkdX family protein</fullName>
    </recommendedName>
</protein>
<keyword evidence="2" id="KW-1185">Reference proteome</keyword>
<dbReference type="EMBL" id="CAUZLT010000001">
    <property type="protein sequence ID" value="CAK1228067.1"/>
    <property type="molecule type" value="Genomic_DNA"/>
</dbReference>
<evidence type="ECO:0000313" key="1">
    <source>
        <dbReference type="EMBL" id="CAK1228067.1"/>
    </source>
</evidence>
<proteinExistence type="predicted"/>
<dbReference type="InterPro" id="IPR010022">
    <property type="entry name" value="XkdX"/>
</dbReference>
<dbReference type="RefSeq" id="WP_203619212.1">
    <property type="nucleotide sequence ID" value="NZ_BOJU01000004.1"/>
</dbReference>
<evidence type="ECO:0000313" key="2">
    <source>
        <dbReference type="Proteomes" id="UP001314262"/>
    </source>
</evidence>
<evidence type="ECO:0008006" key="3">
    <source>
        <dbReference type="Google" id="ProtNLM"/>
    </source>
</evidence>
<dbReference type="Pfam" id="PF09693">
    <property type="entry name" value="Phage_XkdX"/>
    <property type="match status" value="1"/>
</dbReference>
<name>A0ABN9YKI5_9LACO</name>
<comment type="caution">
    <text evidence="1">The sequence shown here is derived from an EMBL/GenBank/DDBJ whole genome shotgun (WGS) entry which is preliminary data.</text>
</comment>
<dbReference type="Proteomes" id="UP001314262">
    <property type="component" value="Unassembled WGS sequence"/>
</dbReference>
<reference evidence="1 2" key="1">
    <citation type="submission" date="2023-10" db="EMBL/GenBank/DDBJ databases">
        <authorList>
            <person name="Botero Cardona J."/>
        </authorList>
    </citation>
    <scope>NUCLEOTIDE SEQUENCE [LARGE SCALE GENOMIC DNA]</scope>
    <source>
        <strain evidence="1 2">R-53137</strain>
    </source>
</reference>